<proteinExistence type="predicted"/>
<evidence type="ECO:0000256" key="2">
    <source>
        <dbReference type="ARBA" id="ARBA00022679"/>
    </source>
</evidence>
<keyword evidence="1" id="KW-0489">Methyltransferase</keyword>
<accession>A0ABR7GQJ6</accession>
<evidence type="ECO:0000313" key="6">
    <source>
        <dbReference type="Proteomes" id="UP000641741"/>
    </source>
</evidence>
<comment type="caution">
    <text evidence="5">The sequence shown here is derived from an EMBL/GenBank/DDBJ whole genome shotgun (WGS) entry which is preliminary data.</text>
</comment>
<reference evidence="5 6" key="1">
    <citation type="submission" date="2020-08" db="EMBL/GenBank/DDBJ databases">
        <title>Genome public.</title>
        <authorList>
            <person name="Liu C."/>
            <person name="Sun Q."/>
        </authorList>
    </citation>
    <scope>NUCLEOTIDE SEQUENCE [LARGE SCALE GENOMIC DNA]</scope>
    <source>
        <strain evidence="5 6">M2</strain>
    </source>
</reference>
<dbReference type="InterPro" id="IPR051396">
    <property type="entry name" value="Bact_Antivir_Def_Nuclease"/>
</dbReference>
<dbReference type="RefSeq" id="WP_186970650.1">
    <property type="nucleotide sequence ID" value="NZ_JACOPK010000012.1"/>
</dbReference>
<dbReference type="InterPro" id="IPR001525">
    <property type="entry name" value="C5_MeTfrase"/>
</dbReference>
<evidence type="ECO:0000313" key="5">
    <source>
        <dbReference type="EMBL" id="MBC5696580.1"/>
    </source>
</evidence>
<gene>
    <name evidence="5" type="ORF">H8S02_11620</name>
</gene>
<organism evidence="5 6">
    <name type="scientific">Agathobaculum hominis</name>
    <dbReference type="NCBI Taxonomy" id="2763014"/>
    <lineage>
        <taxon>Bacteria</taxon>
        <taxon>Bacillati</taxon>
        <taxon>Bacillota</taxon>
        <taxon>Clostridia</taxon>
        <taxon>Eubacteriales</taxon>
        <taxon>Butyricicoccaceae</taxon>
        <taxon>Agathobaculum</taxon>
    </lineage>
</organism>
<sequence>MQVPEFTVVDFNAGFGGRSLAFRDCGFSVVAAAESDPVKQEILRGIVPDIPIFTEPISLENLSSLPGTDILMADIPAESLARQRVDQKKGDVDSYLHLFSEFILCNQPKAFLIQIPAVLVQGKSVSFLSTAARRRYVITYRVCRESEYSGFPVNGRQAYFVGIRNDIGPERFCFPKPIYESPYRIPFREAPEDVEPWYRNVPRRFGTHSLERLFPFYNRNFKGEVVGGEQVSVRPYECYLVDEIGMRRITHNEYAYLKGYPNYPFNNCKNRFKAYRMLQSAPDIYIVRAIAASLRNYLEHNTETPHFEDWPAYRVPLEEDVSDKRGDALTEQRISTDRIIKPRNKIRRLQIEKLKGLKKLDILFEKNLTAIMGVNGVGKSTVLHALACMFSPDEKGEDHKWKFFFTPTPDASWQGSQMVLTYFDENTQTENQRKYRKSTDRWSPRYTSRPKRDVFYLGIDSGLPEIEKERQTSYIDYHTSVSEDRLAERIVHTAAQILCKDYQSLTDHAVKNKHFFGVRTLSDINYSALSMGAGEQRLIKILTVVYHAAPYSLILIDEIDLLLHSNAQKQLIKQLSDLAQRKNLQIIFTTHSLEIGKLTEFVDIRYLYHTREKTLVYDRITPDIIFDMNRESTQPLTVYVEDDLAEAIVSQLSDGLRISRYVNIRNIGSAQNAFTLAAGMMIEGNSLEHRLIVLDGDVYRTDEDKKRQLRRLLSGTETNHDDKIDAALSLITQFSLPEGNCPEKFIYDLLLDVDGADEATDCAKQVTGVVDSHDWLNQIVERMNQDRKIVLLKIIEQAAESDKWSTYVERVRRWLIEQAKVLNLYSP</sequence>
<dbReference type="Pfam" id="PF00145">
    <property type="entry name" value="DNA_methylase"/>
    <property type="match status" value="1"/>
</dbReference>
<keyword evidence="3" id="KW-0680">Restriction system</keyword>
<dbReference type="InterPro" id="IPR029063">
    <property type="entry name" value="SAM-dependent_MTases_sf"/>
</dbReference>
<dbReference type="Pfam" id="PF11398">
    <property type="entry name" value="DUF2813"/>
    <property type="match status" value="1"/>
</dbReference>
<dbReference type="InterPro" id="IPR003959">
    <property type="entry name" value="ATPase_AAA_core"/>
</dbReference>
<dbReference type="Proteomes" id="UP000641741">
    <property type="component" value="Unassembled WGS sequence"/>
</dbReference>
<dbReference type="SUPFAM" id="SSF52540">
    <property type="entry name" value="P-loop containing nucleoside triphosphate hydrolases"/>
    <property type="match status" value="1"/>
</dbReference>
<protein>
    <submittedName>
        <fullName evidence="5">AAA family ATPase</fullName>
    </submittedName>
</protein>
<dbReference type="PANTHER" id="PTHR43581">
    <property type="entry name" value="ATP/GTP PHOSPHATASE"/>
    <property type="match status" value="1"/>
</dbReference>
<dbReference type="InterPro" id="IPR022602">
    <property type="entry name" value="DUF2813"/>
</dbReference>
<dbReference type="SMART" id="SM00382">
    <property type="entry name" value="AAA"/>
    <property type="match status" value="1"/>
</dbReference>
<dbReference type="Gene3D" id="3.40.50.150">
    <property type="entry name" value="Vaccinia Virus protein VP39"/>
    <property type="match status" value="1"/>
</dbReference>
<dbReference type="Pfam" id="PF13304">
    <property type="entry name" value="AAA_21"/>
    <property type="match status" value="1"/>
</dbReference>
<keyword evidence="2" id="KW-0808">Transferase</keyword>
<dbReference type="EMBL" id="JACOPK010000012">
    <property type="protein sequence ID" value="MBC5696580.1"/>
    <property type="molecule type" value="Genomic_DNA"/>
</dbReference>
<dbReference type="InterPro" id="IPR003593">
    <property type="entry name" value="AAA+_ATPase"/>
</dbReference>
<dbReference type="Gene3D" id="3.40.50.300">
    <property type="entry name" value="P-loop containing nucleotide triphosphate hydrolases"/>
    <property type="match status" value="2"/>
</dbReference>
<dbReference type="PANTHER" id="PTHR43581:SF2">
    <property type="entry name" value="EXCINUCLEASE ATPASE SUBUNIT"/>
    <property type="match status" value="1"/>
</dbReference>
<dbReference type="SUPFAM" id="SSF53335">
    <property type="entry name" value="S-adenosyl-L-methionine-dependent methyltransferases"/>
    <property type="match status" value="1"/>
</dbReference>
<evidence type="ECO:0000259" key="4">
    <source>
        <dbReference type="SMART" id="SM00382"/>
    </source>
</evidence>
<evidence type="ECO:0000256" key="1">
    <source>
        <dbReference type="ARBA" id="ARBA00022603"/>
    </source>
</evidence>
<keyword evidence="6" id="KW-1185">Reference proteome</keyword>
<feature type="domain" description="AAA+ ATPase" evidence="4">
    <location>
        <begin position="365"/>
        <end position="621"/>
    </location>
</feature>
<name>A0ABR7GQJ6_9FIRM</name>
<dbReference type="InterPro" id="IPR027417">
    <property type="entry name" value="P-loop_NTPase"/>
</dbReference>
<evidence type="ECO:0000256" key="3">
    <source>
        <dbReference type="ARBA" id="ARBA00022747"/>
    </source>
</evidence>